<name>A0A3N0WYL9_9FLAO</name>
<dbReference type="SUPFAM" id="SSF53474">
    <property type="entry name" value="alpha/beta-Hydrolases"/>
    <property type="match status" value="1"/>
</dbReference>
<evidence type="ECO:0000313" key="3">
    <source>
        <dbReference type="Proteomes" id="UP000270224"/>
    </source>
</evidence>
<dbReference type="PANTHER" id="PTHR22946">
    <property type="entry name" value="DIENELACTONE HYDROLASE DOMAIN-CONTAINING PROTEIN-RELATED"/>
    <property type="match status" value="1"/>
</dbReference>
<comment type="caution">
    <text evidence="2">The sequence shown here is derived from an EMBL/GenBank/DDBJ whole genome shotgun (WGS) entry which is preliminary data.</text>
</comment>
<accession>A0A3N0WYL9</accession>
<evidence type="ECO:0000259" key="1">
    <source>
        <dbReference type="Pfam" id="PF01738"/>
    </source>
</evidence>
<dbReference type="InterPro" id="IPR002925">
    <property type="entry name" value="Dienelactn_hydro"/>
</dbReference>
<reference evidence="3" key="1">
    <citation type="submission" date="2018-11" db="EMBL/GenBank/DDBJ databases">
        <title>Proposal to divide the Flavobacteriaceae and reorganize its genera based on Amino Acid Identity values calculated from whole genome sequences.</title>
        <authorList>
            <person name="Nicholson A.C."/>
            <person name="Gulvik C.A."/>
            <person name="Whitney A.M."/>
            <person name="Humrighouse B.W."/>
            <person name="Bell M."/>
            <person name="Holmens B."/>
            <person name="Steigerwalt A."/>
            <person name="Villarma A."/>
            <person name="Sheth M."/>
            <person name="Batra D."/>
            <person name="Pryor J."/>
            <person name="Bernardet J.-F."/>
            <person name="Hugo C."/>
            <person name="Kampfer P."/>
            <person name="Newman J."/>
            <person name="Mcquiston J.R."/>
        </authorList>
    </citation>
    <scope>NUCLEOTIDE SEQUENCE [LARGE SCALE GENOMIC DNA]</scope>
    <source>
        <strain evidence="3">H3056</strain>
    </source>
</reference>
<dbReference type="Proteomes" id="UP000270224">
    <property type="component" value="Unassembled WGS sequence"/>
</dbReference>
<dbReference type="GO" id="GO:0016787">
    <property type="term" value="F:hydrolase activity"/>
    <property type="evidence" value="ECO:0007669"/>
    <property type="project" value="UniProtKB-KW"/>
</dbReference>
<dbReference type="PROSITE" id="PS51257">
    <property type="entry name" value="PROKAR_LIPOPROTEIN"/>
    <property type="match status" value="1"/>
</dbReference>
<protein>
    <submittedName>
        <fullName evidence="2">Dienelactone hydrolase family protein</fullName>
    </submittedName>
</protein>
<proteinExistence type="predicted"/>
<dbReference type="Pfam" id="PF01738">
    <property type="entry name" value="DLH"/>
    <property type="match status" value="1"/>
</dbReference>
<dbReference type="InterPro" id="IPR029058">
    <property type="entry name" value="AB_hydrolase_fold"/>
</dbReference>
<organism evidence="2 3">
    <name type="scientific">Kaistella daneshvariae</name>
    <dbReference type="NCBI Taxonomy" id="2487074"/>
    <lineage>
        <taxon>Bacteria</taxon>
        <taxon>Pseudomonadati</taxon>
        <taxon>Bacteroidota</taxon>
        <taxon>Flavobacteriia</taxon>
        <taxon>Flavobacteriales</taxon>
        <taxon>Weeksellaceae</taxon>
        <taxon>Chryseobacterium group</taxon>
        <taxon>Kaistella</taxon>
    </lineage>
</organism>
<dbReference type="OrthoDB" id="9787933at2"/>
<gene>
    <name evidence="2" type="ORF">EGI11_06665</name>
</gene>
<dbReference type="EMBL" id="RJUG01000003">
    <property type="protein sequence ID" value="ROI09089.1"/>
    <property type="molecule type" value="Genomic_DNA"/>
</dbReference>
<dbReference type="RefSeq" id="WP_123265671.1">
    <property type="nucleotide sequence ID" value="NZ_RJUG01000003.1"/>
</dbReference>
<dbReference type="AlphaFoldDB" id="A0A3N0WYL9"/>
<dbReference type="PANTHER" id="PTHR22946:SF0">
    <property type="entry name" value="DIENELACTONE HYDROLASE DOMAIN-CONTAINING PROTEIN"/>
    <property type="match status" value="1"/>
</dbReference>
<evidence type="ECO:0000313" key="2">
    <source>
        <dbReference type="EMBL" id="ROI09089.1"/>
    </source>
</evidence>
<sequence>MNKFKIALFSFSLLVAFSCQQEKKADDISNLKSVKTTSGEMTTEEVSYDIDGKTFKSFVAYKGDEVKPVVMVLPEWWGVTDYVKNRARQLAELGYFAMVVDYYGGGKTVETPDEASKLAETFYKIPINAKLMFDKAKAQLLKFPNANYDKIAAIGYCFGGAQALNMARQEDELKGVVSFHGNLMTGIKPKNNDVKILVLNGEADTFVPQEEIAAFKKQMDSAKINYKFISYPGAVHSFTNPASTEIGKKYDMKVAYNKEADEKSWNEMKTFLQEIFK</sequence>
<dbReference type="Gene3D" id="3.40.50.1820">
    <property type="entry name" value="alpha/beta hydrolase"/>
    <property type="match status" value="1"/>
</dbReference>
<feature type="domain" description="Dienelactone hydrolase" evidence="1">
    <location>
        <begin position="59"/>
        <end position="275"/>
    </location>
</feature>
<keyword evidence="2" id="KW-0378">Hydrolase</keyword>
<dbReference type="InterPro" id="IPR050261">
    <property type="entry name" value="FrsA_esterase"/>
</dbReference>